<accession>A0ABR0K0Z7</accession>
<gene>
    <name evidence="2" type="ORF">LTR24_008123</name>
</gene>
<dbReference type="EMBL" id="JAVRRG010000134">
    <property type="protein sequence ID" value="KAK5081820.1"/>
    <property type="molecule type" value="Genomic_DNA"/>
</dbReference>
<comment type="caution">
    <text evidence="2">The sequence shown here is derived from an EMBL/GenBank/DDBJ whole genome shotgun (WGS) entry which is preliminary data.</text>
</comment>
<feature type="compositionally biased region" description="Basic and acidic residues" evidence="1">
    <location>
        <begin position="322"/>
        <end position="332"/>
    </location>
</feature>
<keyword evidence="3" id="KW-1185">Reference proteome</keyword>
<reference evidence="2 3" key="1">
    <citation type="submission" date="2023-08" db="EMBL/GenBank/DDBJ databases">
        <title>Black Yeasts Isolated from many extreme environments.</title>
        <authorList>
            <person name="Coleine C."/>
            <person name="Stajich J.E."/>
            <person name="Selbmann L."/>
        </authorList>
    </citation>
    <scope>NUCLEOTIDE SEQUENCE [LARGE SCALE GENOMIC DNA]</scope>
    <source>
        <strain evidence="2 3">CCFEE 5885</strain>
    </source>
</reference>
<organism evidence="2 3">
    <name type="scientific">Lithohypha guttulata</name>
    <dbReference type="NCBI Taxonomy" id="1690604"/>
    <lineage>
        <taxon>Eukaryota</taxon>
        <taxon>Fungi</taxon>
        <taxon>Dikarya</taxon>
        <taxon>Ascomycota</taxon>
        <taxon>Pezizomycotina</taxon>
        <taxon>Eurotiomycetes</taxon>
        <taxon>Chaetothyriomycetidae</taxon>
        <taxon>Chaetothyriales</taxon>
        <taxon>Trichomeriaceae</taxon>
        <taxon>Lithohypha</taxon>
    </lineage>
</organism>
<protein>
    <submittedName>
        <fullName evidence="2">Uncharacterized protein</fullName>
    </submittedName>
</protein>
<evidence type="ECO:0000256" key="1">
    <source>
        <dbReference type="SAM" id="MobiDB-lite"/>
    </source>
</evidence>
<proteinExistence type="predicted"/>
<feature type="region of interest" description="Disordered" evidence="1">
    <location>
        <begin position="322"/>
        <end position="341"/>
    </location>
</feature>
<sequence>MSPTSAIDCGATSLSQSPPIVPFFSIQEMFDQARAYQPEFYDPYDEAEDRLLRAITVIANKHETSWCTPELLGSFFKNIAEALSSPPATKHVILNVHSSPTPPSQQLYDLMIREVVDRLKLARVALFADDPQLAMSILLNRMCTGEDVEYFGDLDAPIDDIMEVCDTAQPQERLILIDSAYYRARFVINPAELADLVHQAYVDMSERPAGNLQQIPQGVFAGLSNHEMRQKHLKGYMATVAQAIEVFSEEGHPPEHQLMAWTEIRTKWEMRAENHEYQNSLLPPPASPDTVLFYRQADPLEVIEQIKLQQKYLMLQIEQQDRKAKRNKDGPYDGRYGPPTPKLQSSYEHLFVLLETQRDIGPMDLDFDPCYEDFDLPQGYLFQGDILYDEAE</sequence>
<evidence type="ECO:0000313" key="3">
    <source>
        <dbReference type="Proteomes" id="UP001345013"/>
    </source>
</evidence>
<name>A0ABR0K0Z7_9EURO</name>
<dbReference type="Proteomes" id="UP001345013">
    <property type="component" value="Unassembled WGS sequence"/>
</dbReference>
<evidence type="ECO:0000313" key="2">
    <source>
        <dbReference type="EMBL" id="KAK5081820.1"/>
    </source>
</evidence>